<dbReference type="PANTHER" id="PTHR36836">
    <property type="entry name" value="COLANIC ACID BIOSYNTHESIS PROTEIN WCAK"/>
    <property type="match status" value="1"/>
</dbReference>
<dbReference type="InterPro" id="IPR019896">
    <property type="entry name" value="Polysacch_pyruvyl_Trfase_CsaB"/>
</dbReference>
<name>A0ABP9WBH8_9DEIO</name>
<dbReference type="NCBIfam" id="TIGR03609">
    <property type="entry name" value="S_layer_CsaB"/>
    <property type="match status" value="1"/>
</dbReference>
<accession>A0ABP9WBH8</accession>
<evidence type="ECO:0000259" key="1">
    <source>
        <dbReference type="Pfam" id="PF04230"/>
    </source>
</evidence>
<dbReference type="Pfam" id="PF04230">
    <property type="entry name" value="PS_pyruv_trans"/>
    <property type="match status" value="1"/>
</dbReference>
<protein>
    <recommendedName>
        <fullName evidence="1">Polysaccharide pyruvyl transferase domain-containing protein</fullName>
    </recommendedName>
</protein>
<organism evidence="2 3">
    <name type="scientific">Deinococcus carri</name>
    <dbReference type="NCBI Taxonomy" id="1211323"/>
    <lineage>
        <taxon>Bacteria</taxon>
        <taxon>Thermotogati</taxon>
        <taxon>Deinococcota</taxon>
        <taxon>Deinococci</taxon>
        <taxon>Deinococcales</taxon>
        <taxon>Deinococcaceae</taxon>
        <taxon>Deinococcus</taxon>
    </lineage>
</organism>
<evidence type="ECO:0000313" key="3">
    <source>
        <dbReference type="Proteomes" id="UP001401887"/>
    </source>
</evidence>
<gene>
    <name evidence="2" type="ORF">Dcar01_02303</name>
</gene>
<dbReference type="RefSeq" id="WP_345465252.1">
    <property type="nucleotide sequence ID" value="NZ_BAABRP010000008.1"/>
</dbReference>
<dbReference type="InterPro" id="IPR007345">
    <property type="entry name" value="Polysacch_pyruvyl_Trfase"/>
</dbReference>
<evidence type="ECO:0000313" key="2">
    <source>
        <dbReference type="EMBL" id="GAA5513562.1"/>
    </source>
</evidence>
<feature type="domain" description="Polysaccharide pyruvyl transferase" evidence="1">
    <location>
        <begin position="13"/>
        <end position="268"/>
    </location>
</feature>
<dbReference type="Proteomes" id="UP001401887">
    <property type="component" value="Unassembled WGS sequence"/>
</dbReference>
<sequence>MRVTVSGYYGFGNTGDEAIALAITRELKRQGAVPLLLSQTPAETARAYGCESAARMNPAALLGALARSQVVLSGGGGLLQDRTSARTLSYYLGIIRGARGLGKRVVIFNQSIGPLSEEGGRKVAAALRGLRVIVRDRGSLETLRALGLEGELGGDPALLLSPTPGLTPDPRRVILAPRGDVTDAAEGLKAVAARLRAEGRHVTALAFMPEQDDEAARRLGADEVLSTREPQVALDAIAGAGYVVGVRLHALILAAAAGVPFAGVSYDPKVQGFCADAGAPAFPTDFGADALCPPVLSRTAPDWDAVAGMKARAAQSFTRALTR</sequence>
<dbReference type="PANTHER" id="PTHR36836:SF1">
    <property type="entry name" value="COLANIC ACID BIOSYNTHESIS PROTEIN WCAK"/>
    <property type="match status" value="1"/>
</dbReference>
<comment type="caution">
    <text evidence="2">The sequence shown here is derived from an EMBL/GenBank/DDBJ whole genome shotgun (WGS) entry which is preliminary data.</text>
</comment>
<reference evidence="2 3" key="1">
    <citation type="submission" date="2024-02" db="EMBL/GenBank/DDBJ databases">
        <title>Deinococcus carri NBRC 110142.</title>
        <authorList>
            <person name="Ichikawa N."/>
            <person name="Katano-Makiyama Y."/>
            <person name="Hidaka K."/>
        </authorList>
    </citation>
    <scope>NUCLEOTIDE SEQUENCE [LARGE SCALE GENOMIC DNA]</scope>
    <source>
        <strain evidence="2 3">NBRC 110142</strain>
    </source>
</reference>
<keyword evidence="3" id="KW-1185">Reference proteome</keyword>
<dbReference type="EMBL" id="BAABRP010000008">
    <property type="protein sequence ID" value="GAA5513562.1"/>
    <property type="molecule type" value="Genomic_DNA"/>
</dbReference>
<proteinExistence type="predicted"/>